<dbReference type="InterPro" id="IPR014027">
    <property type="entry name" value="UDP-Glc/GDP-Man_DH_C"/>
</dbReference>
<evidence type="ECO:0000256" key="4">
    <source>
        <dbReference type="ARBA" id="ARBA00023002"/>
    </source>
</evidence>
<dbReference type="InterPro" id="IPR036220">
    <property type="entry name" value="UDP-Glc/GDP-Man_DH_C_sf"/>
</dbReference>
<dbReference type="InterPro" id="IPR008927">
    <property type="entry name" value="6-PGluconate_DH-like_C_sf"/>
</dbReference>
<dbReference type="SUPFAM" id="SSF51735">
    <property type="entry name" value="NAD(P)-binding Rossmann-fold domains"/>
    <property type="match status" value="1"/>
</dbReference>
<organism evidence="8">
    <name type="scientific">termite gut metagenome</name>
    <dbReference type="NCBI Taxonomy" id="433724"/>
    <lineage>
        <taxon>unclassified sequences</taxon>
        <taxon>metagenomes</taxon>
        <taxon>organismal metagenomes</taxon>
    </lineage>
</organism>
<dbReference type="Gene3D" id="1.20.5.100">
    <property type="entry name" value="Cytochrome c1, transmembrane anchor, C-terminal"/>
    <property type="match status" value="1"/>
</dbReference>
<protein>
    <recommendedName>
        <fullName evidence="3">UDP-glucose 6-dehydrogenase</fullName>
        <ecNumber evidence="3">1.1.1.22</ecNumber>
    </recommendedName>
</protein>
<evidence type="ECO:0000256" key="1">
    <source>
        <dbReference type="ARBA" id="ARBA00004701"/>
    </source>
</evidence>
<dbReference type="Pfam" id="PF00984">
    <property type="entry name" value="UDPG_MGDP_dh"/>
    <property type="match status" value="1"/>
</dbReference>
<dbReference type="Pfam" id="PF03721">
    <property type="entry name" value="UDPG_MGDP_dh_N"/>
    <property type="match status" value="1"/>
</dbReference>
<keyword evidence="5" id="KW-0520">NAD</keyword>
<sequence>MNISIVGSGYVGLVTGACFSEMGNRVTCVDIDKEKIQKLSQGIVPIYEPGLDELVERNIKAGRLQFTTDLSACLDSVDIVFSAVGTPPDEDGKADLKYVLEVARTIGKNMTKYTVLVTKSTVPVGTAGKVRTVIEEELHKRGAGVEFDVVSNPEFLKEGTAIKDFMTPDRVVIGVDSERAKKVMEKLYHPFLLNGYPILMMDVSSAEMTKYAANAMLATRISFINDIANLCERVGANIDNVRKGIGADSRIGDRFLYAGCGYGGSCFPKDVKALVRTGIENDYHLRLIEAVESVNEAQKSIVFDKLSTALGGNLKGKVIAVWGLSFKPETDDMRESPALVVIEKLLQEGALVKVYDPVATKEAHRRIGDRVTYCKDMYEAVIEADAIALLTEWKIFRMPSWAIIHKAMRNHVVVDGRNIYEGNELRELGFTYSRIGQKQL</sequence>
<comment type="caution">
    <text evidence="8">The sequence shown here is derived from an EMBL/GenBank/DDBJ whole genome shotgun (WGS) entry which is preliminary data.</text>
</comment>
<evidence type="ECO:0000256" key="5">
    <source>
        <dbReference type="ARBA" id="ARBA00023027"/>
    </source>
</evidence>
<dbReference type="EC" id="1.1.1.22" evidence="3"/>
<reference evidence="8" key="1">
    <citation type="submission" date="2019-03" db="EMBL/GenBank/DDBJ databases">
        <title>Single cell metagenomics reveals metabolic interactions within the superorganism composed of flagellate Streblomastix strix and complex community of Bacteroidetes bacteria on its surface.</title>
        <authorList>
            <person name="Treitli S.C."/>
            <person name="Kolisko M."/>
            <person name="Husnik F."/>
            <person name="Keeling P."/>
            <person name="Hampl V."/>
        </authorList>
    </citation>
    <scope>NUCLEOTIDE SEQUENCE</scope>
    <source>
        <strain evidence="8">STM</strain>
    </source>
</reference>
<name>A0A5J4SCW4_9ZZZZ</name>
<dbReference type="SUPFAM" id="SSF48179">
    <property type="entry name" value="6-phosphogluconate dehydrogenase C-terminal domain-like"/>
    <property type="match status" value="1"/>
</dbReference>
<evidence type="ECO:0000256" key="2">
    <source>
        <dbReference type="ARBA" id="ARBA00006601"/>
    </source>
</evidence>
<dbReference type="UniPathway" id="UPA00038">
    <property type="reaction ID" value="UER00491"/>
</dbReference>
<dbReference type="GO" id="GO:0006065">
    <property type="term" value="P:UDP-glucuronate biosynthetic process"/>
    <property type="evidence" value="ECO:0007669"/>
    <property type="project" value="UniProtKB-UniPathway"/>
</dbReference>
<dbReference type="GO" id="GO:0003979">
    <property type="term" value="F:UDP-glucose 6-dehydrogenase activity"/>
    <property type="evidence" value="ECO:0007669"/>
    <property type="project" value="UniProtKB-EC"/>
</dbReference>
<dbReference type="AlphaFoldDB" id="A0A5J4SCW4"/>
<dbReference type="GO" id="GO:0000271">
    <property type="term" value="P:polysaccharide biosynthetic process"/>
    <property type="evidence" value="ECO:0007669"/>
    <property type="project" value="InterPro"/>
</dbReference>
<dbReference type="PANTHER" id="PTHR43750:SF3">
    <property type="entry name" value="UDP-GLUCOSE 6-DEHYDROGENASE TUAD"/>
    <property type="match status" value="1"/>
</dbReference>
<dbReference type="SUPFAM" id="SSF52413">
    <property type="entry name" value="UDP-glucose/GDP-mannose dehydrogenase C-terminal domain"/>
    <property type="match status" value="1"/>
</dbReference>
<proteinExistence type="inferred from homology"/>
<dbReference type="InterPro" id="IPR028357">
    <property type="entry name" value="UDPglc_DH_bac"/>
</dbReference>
<comment type="catalytic activity">
    <reaction evidence="6">
        <text>UDP-alpha-D-glucose + 2 NAD(+) + H2O = UDP-alpha-D-glucuronate + 2 NADH + 3 H(+)</text>
        <dbReference type="Rhea" id="RHEA:23596"/>
        <dbReference type="ChEBI" id="CHEBI:15377"/>
        <dbReference type="ChEBI" id="CHEBI:15378"/>
        <dbReference type="ChEBI" id="CHEBI:57540"/>
        <dbReference type="ChEBI" id="CHEBI:57945"/>
        <dbReference type="ChEBI" id="CHEBI:58052"/>
        <dbReference type="ChEBI" id="CHEBI:58885"/>
        <dbReference type="EC" id="1.1.1.22"/>
    </reaction>
</comment>
<dbReference type="PIRSF" id="PIRSF000124">
    <property type="entry name" value="UDPglc_GDPman_dh"/>
    <property type="match status" value="1"/>
</dbReference>
<dbReference type="InterPro" id="IPR017476">
    <property type="entry name" value="UDP-Glc/GDP-Man"/>
</dbReference>
<evidence type="ECO:0000256" key="6">
    <source>
        <dbReference type="ARBA" id="ARBA00047473"/>
    </source>
</evidence>
<dbReference type="NCBIfam" id="TIGR03026">
    <property type="entry name" value="NDP-sugDHase"/>
    <property type="match status" value="1"/>
</dbReference>
<comment type="pathway">
    <text evidence="1">Nucleotide-sugar biosynthesis; UDP-alpha-D-glucuronate biosynthesis; UDP-alpha-D-glucuronate from UDP-alpha-D-glucose: step 1/1.</text>
</comment>
<dbReference type="GO" id="GO:0051287">
    <property type="term" value="F:NAD binding"/>
    <property type="evidence" value="ECO:0007669"/>
    <property type="project" value="InterPro"/>
</dbReference>
<dbReference type="InterPro" id="IPR036291">
    <property type="entry name" value="NAD(P)-bd_dom_sf"/>
</dbReference>
<evidence type="ECO:0000256" key="3">
    <source>
        <dbReference type="ARBA" id="ARBA00012954"/>
    </source>
</evidence>
<feature type="domain" description="UDP-glucose/GDP-mannose dehydrogenase C-terminal" evidence="7">
    <location>
        <begin position="320"/>
        <end position="422"/>
    </location>
</feature>
<dbReference type="InterPro" id="IPR014026">
    <property type="entry name" value="UDP-Glc/GDP-Man_DH_dimer"/>
</dbReference>
<dbReference type="PANTHER" id="PTHR43750">
    <property type="entry name" value="UDP-GLUCOSE 6-DEHYDROGENASE TUAD"/>
    <property type="match status" value="1"/>
</dbReference>
<dbReference type="Pfam" id="PF03720">
    <property type="entry name" value="UDPG_MGDP_dh_C"/>
    <property type="match status" value="1"/>
</dbReference>
<evidence type="ECO:0000313" key="8">
    <source>
        <dbReference type="EMBL" id="KAA6343190.1"/>
    </source>
</evidence>
<gene>
    <name evidence="8" type="ORF">EZS27_009129</name>
</gene>
<dbReference type="Gene3D" id="3.40.50.720">
    <property type="entry name" value="NAD(P)-binding Rossmann-like Domain"/>
    <property type="match status" value="2"/>
</dbReference>
<evidence type="ECO:0000259" key="7">
    <source>
        <dbReference type="SMART" id="SM00984"/>
    </source>
</evidence>
<keyword evidence="4 8" id="KW-0560">Oxidoreductase</keyword>
<dbReference type="EMBL" id="SNRY01000283">
    <property type="protein sequence ID" value="KAA6343190.1"/>
    <property type="molecule type" value="Genomic_DNA"/>
</dbReference>
<dbReference type="FunFam" id="1.20.5.100:FF:000001">
    <property type="entry name" value="UDP-glucose 6-dehydrogenase"/>
    <property type="match status" value="1"/>
</dbReference>
<dbReference type="InterPro" id="IPR001732">
    <property type="entry name" value="UDP-Glc/GDP-Man_DH_N"/>
</dbReference>
<dbReference type="PIRSF" id="PIRSF500134">
    <property type="entry name" value="UDPglc_DH_bac"/>
    <property type="match status" value="1"/>
</dbReference>
<dbReference type="SMART" id="SM00984">
    <property type="entry name" value="UDPG_MGDP_dh_C"/>
    <property type="match status" value="1"/>
</dbReference>
<comment type="similarity">
    <text evidence="2">Belongs to the UDP-glucose/GDP-mannose dehydrogenase family.</text>
</comment>
<accession>A0A5J4SCW4</accession>